<keyword evidence="1" id="KW-0812">Transmembrane</keyword>
<dbReference type="PANTHER" id="PTHR23028:SF53">
    <property type="entry name" value="ACYL_TRANSF_3 DOMAIN-CONTAINING PROTEIN"/>
    <property type="match status" value="1"/>
</dbReference>
<evidence type="ECO:0000313" key="3">
    <source>
        <dbReference type="EMBL" id="AWB23510.1"/>
    </source>
</evidence>
<feature type="transmembrane region" description="Helical" evidence="1">
    <location>
        <begin position="155"/>
        <end position="173"/>
    </location>
</feature>
<proteinExistence type="predicted"/>
<dbReference type="InterPro" id="IPR002656">
    <property type="entry name" value="Acyl_transf_3_dom"/>
</dbReference>
<dbReference type="PANTHER" id="PTHR23028">
    <property type="entry name" value="ACETYLTRANSFERASE"/>
    <property type="match status" value="1"/>
</dbReference>
<name>A0A2R4WPQ7_9HYPH</name>
<evidence type="ECO:0000259" key="2">
    <source>
        <dbReference type="Pfam" id="PF01757"/>
    </source>
</evidence>
<feature type="transmembrane region" description="Helical" evidence="1">
    <location>
        <begin position="180"/>
        <end position="198"/>
    </location>
</feature>
<accession>A0A2R4WPQ7</accession>
<gene>
    <name evidence="3" type="ORF">DA075_23590</name>
</gene>
<dbReference type="Proteomes" id="UP000244755">
    <property type="component" value="Chromosome 1"/>
</dbReference>
<dbReference type="GO" id="GO:0016747">
    <property type="term" value="F:acyltransferase activity, transferring groups other than amino-acyl groups"/>
    <property type="evidence" value="ECO:0007669"/>
    <property type="project" value="InterPro"/>
</dbReference>
<keyword evidence="4" id="KW-1185">Reference proteome</keyword>
<protein>
    <submittedName>
        <fullName evidence="3">Acyltransferase</fullName>
    </submittedName>
</protein>
<dbReference type="RefSeq" id="WP_099955294.1">
    <property type="nucleotide sequence ID" value="NZ_CP028843.1"/>
</dbReference>
<dbReference type="GO" id="GO:0000271">
    <property type="term" value="P:polysaccharide biosynthetic process"/>
    <property type="evidence" value="ECO:0007669"/>
    <property type="project" value="TreeGrafter"/>
</dbReference>
<feature type="transmembrane region" description="Helical" evidence="1">
    <location>
        <begin position="210"/>
        <end position="227"/>
    </location>
</feature>
<keyword evidence="1" id="KW-0472">Membrane</keyword>
<feature type="transmembrane region" description="Helical" evidence="1">
    <location>
        <begin position="55"/>
        <end position="73"/>
    </location>
</feature>
<dbReference type="AlphaFoldDB" id="A0A2R4WPQ7"/>
<dbReference type="Pfam" id="PF01757">
    <property type="entry name" value="Acyl_transf_3"/>
    <property type="match status" value="1"/>
</dbReference>
<feature type="domain" description="Acyltransferase 3" evidence="2">
    <location>
        <begin position="16"/>
        <end position="327"/>
    </location>
</feature>
<reference evidence="3 4" key="1">
    <citation type="submission" date="2018-04" db="EMBL/GenBank/DDBJ databases">
        <title>Methylobacterium sp. PR1016A genome.</title>
        <authorList>
            <person name="Park W."/>
        </authorList>
    </citation>
    <scope>NUCLEOTIDE SEQUENCE [LARGE SCALE GENOMIC DNA]</scope>
    <source>
        <strain evidence="3 4">PR1016A</strain>
    </source>
</reference>
<keyword evidence="3" id="KW-0808">Transferase</keyword>
<dbReference type="InterPro" id="IPR050879">
    <property type="entry name" value="Acyltransferase_3"/>
</dbReference>
<feature type="transmembrane region" description="Helical" evidence="1">
    <location>
        <begin position="309"/>
        <end position="331"/>
    </location>
</feature>
<feature type="transmembrane region" description="Helical" evidence="1">
    <location>
        <begin position="236"/>
        <end position="256"/>
    </location>
</feature>
<keyword evidence="3" id="KW-0012">Acyltransferase</keyword>
<evidence type="ECO:0000256" key="1">
    <source>
        <dbReference type="SAM" id="Phobius"/>
    </source>
</evidence>
<dbReference type="KEGG" id="mee:DA075_23590"/>
<keyword evidence="1" id="KW-1133">Transmembrane helix</keyword>
<dbReference type="EMBL" id="CP028843">
    <property type="protein sequence ID" value="AWB23510.1"/>
    <property type="molecule type" value="Genomic_DNA"/>
</dbReference>
<feature type="transmembrane region" description="Helical" evidence="1">
    <location>
        <begin position="85"/>
        <end position="107"/>
    </location>
</feature>
<organism evidence="3 4">
    <name type="scientific">Methylobacterium currus</name>
    <dbReference type="NCBI Taxonomy" id="2051553"/>
    <lineage>
        <taxon>Bacteria</taxon>
        <taxon>Pseudomonadati</taxon>
        <taxon>Pseudomonadota</taxon>
        <taxon>Alphaproteobacteria</taxon>
        <taxon>Hyphomicrobiales</taxon>
        <taxon>Methylobacteriaceae</taxon>
        <taxon>Methylobacterium</taxon>
    </lineage>
</organism>
<dbReference type="OrthoDB" id="9767863at2"/>
<dbReference type="GO" id="GO:0016020">
    <property type="term" value="C:membrane"/>
    <property type="evidence" value="ECO:0007669"/>
    <property type="project" value="TreeGrafter"/>
</dbReference>
<sequence>MVTVAAGLARPHNAFGAMRLALALLVVVSHAFSVTTGHILDEPLARLTGYTLGEHAVNGFFAVSGFLVTMSLMRRGPRDYVVARALRIAPGLVAATLAVSLGLGSLMTSSALSAYWADPGLWRFISGTLTTFKSNAALPGVFSDNPFRFPMGTVWTLKYEVLCYLGLLAAGLLGTLRWRWLAPLLVAGLALGLALAGLRDGEMPKALETSLRLPLIFAAGAALFLYADRAPLSRPLALALLVLAGLVHGTALYPPLLFLAEAYGVLCLGLSPPVRHPILDPRADLSYGTYLYGWPVQQSLHALFPATSAWMLLGPSLVFTLAVAALSWRYVERPALGWKARLIGRREAMA</sequence>
<evidence type="ECO:0000313" key="4">
    <source>
        <dbReference type="Proteomes" id="UP000244755"/>
    </source>
</evidence>